<sequence length="191" mass="22102">MINQFNFLADCISSAILSEKDENTRVIKIIKCIKIANELEDLKNFNDMFAVVSGLQNTVVSRLEKTWKKVPKNIIDILSTLDNLTDVLNGCKQLKIITLNSNPPLIPYLGSFLIEISNNEDLPNTINNNLIHWKKKVKIWETISQLKKFQNCLYDFFANDNLQILFNSQKVYTESEMWEKSCEIEKPPNMN</sequence>
<organism evidence="4 5">
    <name type="scientific">Anaeramoeba flamelloides</name>
    <dbReference type="NCBI Taxonomy" id="1746091"/>
    <lineage>
        <taxon>Eukaryota</taxon>
        <taxon>Metamonada</taxon>
        <taxon>Anaeramoebidae</taxon>
        <taxon>Anaeramoeba</taxon>
    </lineage>
</organism>
<dbReference type="AlphaFoldDB" id="A0AAV7YGB8"/>
<dbReference type="InterPro" id="IPR036964">
    <property type="entry name" value="RASGEF_cat_dom_sf"/>
</dbReference>
<feature type="domain" description="Ras-GEF" evidence="3">
    <location>
        <begin position="1"/>
        <end position="187"/>
    </location>
</feature>
<dbReference type="PROSITE" id="PS50009">
    <property type="entry name" value="RASGEF_CAT"/>
    <property type="match status" value="1"/>
</dbReference>
<evidence type="ECO:0000313" key="5">
    <source>
        <dbReference type="Proteomes" id="UP001146793"/>
    </source>
</evidence>
<dbReference type="InterPro" id="IPR008937">
    <property type="entry name" value="Ras-like_GEF"/>
</dbReference>
<proteinExistence type="predicted"/>
<dbReference type="GO" id="GO:0005085">
    <property type="term" value="F:guanyl-nucleotide exchange factor activity"/>
    <property type="evidence" value="ECO:0007669"/>
    <property type="project" value="UniProtKB-KW"/>
</dbReference>
<gene>
    <name evidence="4" type="ORF">M0812_24249</name>
</gene>
<evidence type="ECO:0000256" key="2">
    <source>
        <dbReference type="PROSITE-ProRule" id="PRU00168"/>
    </source>
</evidence>
<reference evidence="4" key="1">
    <citation type="submission" date="2022-08" db="EMBL/GenBank/DDBJ databases">
        <title>Novel sulphate-reducing endosymbionts in the free-living metamonad Anaeramoeba.</title>
        <authorList>
            <person name="Jerlstrom-Hultqvist J."/>
            <person name="Cepicka I."/>
            <person name="Gallot-Lavallee L."/>
            <person name="Salas-Leiva D."/>
            <person name="Curtis B.A."/>
            <person name="Zahonova K."/>
            <person name="Pipaliya S."/>
            <person name="Dacks J."/>
            <person name="Roger A.J."/>
        </authorList>
    </citation>
    <scope>NUCLEOTIDE SEQUENCE</scope>
    <source>
        <strain evidence="4">Busselton2</strain>
    </source>
</reference>
<dbReference type="InterPro" id="IPR023578">
    <property type="entry name" value="Ras_GEF_dom_sf"/>
</dbReference>
<dbReference type="SMART" id="SM00147">
    <property type="entry name" value="RasGEF"/>
    <property type="match status" value="1"/>
</dbReference>
<dbReference type="Pfam" id="PF00617">
    <property type="entry name" value="RasGEF"/>
    <property type="match status" value="1"/>
</dbReference>
<comment type="caution">
    <text evidence="4">The sequence shown here is derived from an EMBL/GenBank/DDBJ whole genome shotgun (WGS) entry which is preliminary data.</text>
</comment>
<evidence type="ECO:0000259" key="3">
    <source>
        <dbReference type="PROSITE" id="PS50009"/>
    </source>
</evidence>
<dbReference type="Proteomes" id="UP001146793">
    <property type="component" value="Unassembled WGS sequence"/>
</dbReference>
<dbReference type="GO" id="GO:0007264">
    <property type="term" value="P:small GTPase-mediated signal transduction"/>
    <property type="evidence" value="ECO:0007669"/>
    <property type="project" value="InterPro"/>
</dbReference>
<evidence type="ECO:0000256" key="1">
    <source>
        <dbReference type="ARBA" id="ARBA00022658"/>
    </source>
</evidence>
<name>A0AAV7YGB8_9EUKA</name>
<dbReference type="PANTHER" id="PTHR23113:SF99">
    <property type="entry name" value="RASGEF DOMAIN-CONTAINING PROTEIN"/>
    <property type="match status" value="1"/>
</dbReference>
<protein>
    <submittedName>
        <fullName evidence="4">Guanine nucleotide exchange factor</fullName>
    </submittedName>
</protein>
<dbReference type="EMBL" id="JANTQA010000057">
    <property type="protein sequence ID" value="KAJ3428911.1"/>
    <property type="molecule type" value="Genomic_DNA"/>
</dbReference>
<keyword evidence="1 2" id="KW-0344">Guanine-nucleotide releasing factor</keyword>
<evidence type="ECO:0000313" key="4">
    <source>
        <dbReference type="EMBL" id="KAJ3428911.1"/>
    </source>
</evidence>
<dbReference type="SUPFAM" id="SSF48366">
    <property type="entry name" value="Ras GEF"/>
    <property type="match status" value="1"/>
</dbReference>
<accession>A0AAV7YGB8</accession>
<dbReference type="Gene3D" id="1.10.840.10">
    <property type="entry name" value="Ras guanine-nucleotide exchange factors catalytic domain"/>
    <property type="match status" value="1"/>
</dbReference>
<dbReference type="PANTHER" id="PTHR23113">
    <property type="entry name" value="GUANINE NUCLEOTIDE EXCHANGE FACTOR"/>
    <property type="match status" value="1"/>
</dbReference>
<dbReference type="InterPro" id="IPR001895">
    <property type="entry name" value="RASGEF_cat_dom"/>
</dbReference>